<proteinExistence type="predicted"/>
<evidence type="ECO:0000313" key="3">
    <source>
        <dbReference type="EMBL" id="DAF59935.1"/>
    </source>
</evidence>
<accession>A0A8S5TAC9</accession>
<keyword evidence="1" id="KW-0472">Membrane</keyword>
<feature type="transmembrane region" description="Helical" evidence="1">
    <location>
        <begin position="200"/>
        <end position="218"/>
    </location>
</feature>
<evidence type="ECO:0000259" key="2">
    <source>
        <dbReference type="Pfam" id="PF14020"/>
    </source>
</evidence>
<name>A0A8S5TAC9_9CAUD</name>
<evidence type="ECO:0000256" key="1">
    <source>
        <dbReference type="SAM" id="Phobius"/>
    </source>
</evidence>
<sequence>MDLRFKKSVKLGKGLKLNVSKNGLSVSAGVKGARVSMNSKGKVKGTVGLPGTGLSYSSTLNSKSKAKANYSNIQFDNGDSSNISNDINDKNNNDNGFKIRFLSKDNILFYATEKTVEFTVNYGTKKAQFHFWKTEDITRVEVVNDKMVFGTETIPYGVLFFDKESESKVKRFQSIIESKDIGVDKTKRVPYPNFKKKQSCSVGCLAVIFALIGLWVLITSLPRNENSQDIVYTTKIVQQSTKISECLINISELLTNIDYSSKWKLDVANELVKLDGYIQEAKDTVVPEKFKEVHKEYLKGLDGYKYLVDNLPKSIDNLDTDLIKKCGDKMSEGNNHIKKAVEEMEKVKK</sequence>
<protein>
    <recommendedName>
        <fullName evidence="2">DUF4236 domain-containing protein</fullName>
    </recommendedName>
</protein>
<reference evidence="3" key="1">
    <citation type="journal article" date="2021" name="Proc. Natl. Acad. Sci. U.S.A.">
        <title>A Catalog of Tens of Thousands of Viruses from Human Metagenomes Reveals Hidden Associations with Chronic Diseases.</title>
        <authorList>
            <person name="Tisza M.J."/>
            <person name="Buck C.B."/>
        </authorList>
    </citation>
    <scope>NUCLEOTIDE SEQUENCE</scope>
    <source>
        <strain evidence="3">CtGz830</strain>
    </source>
</reference>
<dbReference type="InterPro" id="IPR025330">
    <property type="entry name" value="DUF4236"/>
</dbReference>
<feature type="domain" description="DUF4236" evidence="2">
    <location>
        <begin position="3"/>
        <end position="57"/>
    </location>
</feature>
<dbReference type="EMBL" id="BK032780">
    <property type="protein sequence ID" value="DAF59935.1"/>
    <property type="molecule type" value="Genomic_DNA"/>
</dbReference>
<keyword evidence="1" id="KW-1133">Transmembrane helix</keyword>
<organism evidence="3">
    <name type="scientific">Siphoviridae sp. ctGz830</name>
    <dbReference type="NCBI Taxonomy" id="2827825"/>
    <lineage>
        <taxon>Viruses</taxon>
        <taxon>Duplodnaviria</taxon>
        <taxon>Heunggongvirae</taxon>
        <taxon>Uroviricota</taxon>
        <taxon>Caudoviricetes</taxon>
    </lineage>
</organism>
<keyword evidence="1" id="KW-0812">Transmembrane</keyword>
<dbReference type="Pfam" id="PF14020">
    <property type="entry name" value="DUF4236"/>
    <property type="match status" value="1"/>
</dbReference>